<keyword evidence="1" id="KW-1133">Transmembrane helix</keyword>
<evidence type="ECO:0000256" key="1">
    <source>
        <dbReference type="SAM" id="Phobius"/>
    </source>
</evidence>
<dbReference type="Proteomes" id="UP000319280">
    <property type="component" value="Unassembled WGS sequence"/>
</dbReference>
<feature type="transmembrane region" description="Helical" evidence="1">
    <location>
        <begin position="347"/>
        <end position="370"/>
    </location>
</feature>
<protein>
    <recommendedName>
        <fullName evidence="6">Sodium:glutamate symporter</fullName>
    </recommendedName>
</protein>
<reference evidence="3 5" key="2">
    <citation type="submission" date="2019-07" db="EMBL/GenBank/DDBJ databases">
        <title>Genomic analysis of Lentibacillus sp. NKC851-2.</title>
        <authorList>
            <person name="Oh Y.J."/>
        </authorList>
    </citation>
    <scope>NUCLEOTIDE SEQUENCE [LARGE SCALE GENOMIC DNA]</scope>
    <source>
        <strain evidence="3 5">NKC851-2</strain>
    </source>
</reference>
<dbReference type="GO" id="GO:0015813">
    <property type="term" value="P:L-glutamate transmembrane transport"/>
    <property type="evidence" value="ECO:0007669"/>
    <property type="project" value="InterPro"/>
</dbReference>
<accession>A0A5S3QIK0</accession>
<dbReference type="EMBL" id="VCIA01000001">
    <property type="protein sequence ID" value="TMN21695.1"/>
    <property type="molecule type" value="Genomic_DNA"/>
</dbReference>
<feature type="transmembrane region" description="Helical" evidence="1">
    <location>
        <begin position="382"/>
        <end position="400"/>
    </location>
</feature>
<feature type="transmembrane region" description="Helical" evidence="1">
    <location>
        <begin position="323"/>
        <end position="341"/>
    </location>
</feature>
<dbReference type="PANTHER" id="PTHR36178:SF1">
    <property type="entry name" value="SODIUM_GLUTAMATE SYMPORTER"/>
    <property type="match status" value="1"/>
</dbReference>
<feature type="transmembrane region" description="Helical" evidence="1">
    <location>
        <begin position="445"/>
        <end position="466"/>
    </location>
</feature>
<dbReference type="AlphaFoldDB" id="A0A549YFE8"/>
<feature type="transmembrane region" description="Helical" evidence="1">
    <location>
        <begin position="184"/>
        <end position="208"/>
    </location>
</feature>
<evidence type="ECO:0000313" key="4">
    <source>
        <dbReference type="Proteomes" id="UP000306980"/>
    </source>
</evidence>
<keyword evidence="1" id="KW-0812">Transmembrane</keyword>
<evidence type="ECO:0000313" key="2">
    <source>
        <dbReference type="EMBL" id="TMN21695.1"/>
    </source>
</evidence>
<feature type="transmembrane region" description="Helical" evidence="1">
    <location>
        <begin position="65"/>
        <end position="85"/>
    </location>
</feature>
<dbReference type="PANTHER" id="PTHR36178">
    <property type="entry name" value="SLR0625 PROTEIN"/>
    <property type="match status" value="1"/>
</dbReference>
<evidence type="ECO:0008006" key="6">
    <source>
        <dbReference type="Google" id="ProtNLM"/>
    </source>
</evidence>
<dbReference type="InterPro" id="IPR004445">
    <property type="entry name" value="GltS"/>
</dbReference>
<feature type="transmembrane region" description="Helical" evidence="1">
    <location>
        <begin position="6"/>
        <end position="24"/>
    </location>
</feature>
<gene>
    <name evidence="2" type="ORF">FFL34_05890</name>
    <name evidence="3" type="ORF">FH966_01935</name>
</gene>
<feature type="transmembrane region" description="Helical" evidence="1">
    <location>
        <begin position="420"/>
        <end position="438"/>
    </location>
</feature>
<proteinExistence type="predicted"/>
<dbReference type="RefSeq" id="WP_138602351.1">
    <property type="nucleotide sequence ID" value="NZ_VCIA01000001.1"/>
</dbReference>
<dbReference type="GO" id="GO:0016020">
    <property type="term" value="C:membrane"/>
    <property type="evidence" value="ECO:0007669"/>
    <property type="project" value="InterPro"/>
</dbReference>
<keyword evidence="5" id="KW-1185">Reference proteome</keyword>
<feature type="transmembrane region" description="Helical" evidence="1">
    <location>
        <begin position="31"/>
        <end position="53"/>
    </location>
</feature>
<dbReference type="Proteomes" id="UP000306980">
    <property type="component" value="Unassembled WGS sequence"/>
</dbReference>
<comment type="caution">
    <text evidence="3">The sequence shown here is derived from an EMBL/GenBank/DDBJ whole genome shotgun (WGS) entry which is preliminary data.</text>
</comment>
<organism evidence="3 5">
    <name type="scientific">Lentibacillus cibarius</name>
    <dbReference type="NCBI Taxonomy" id="2583219"/>
    <lineage>
        <taxon>Bacteria</taxon>
        <taxon>Bacillati</taxon>
        <taxon>Bacillota</taxon>
        <taxon>Bacilli</taxon>
        <taxon>Bacillales</taxon>
        <taxon>Bacillaceae</taxon>
        <taxon>Lentibacillus</taxon>
    </lineage>
</organism>
<evidence type="ECO:0000313" key="3">
    <source>
        <dbReference type="EMBL" id="TRM10578.1"/>
    </source>
</evidence>
<dbReference type="OrthoDB" id="9801557at2"/>
<sequence length="470" mass="51000">MDLLISFSVLSGLLLVGTFIRAKVTFIQSVFLPASVIGGFVGLLLGPILWGTYAPLPIPQDWMDIYALLPGILIVPVVATVPLGIRFKQKNKDTQNASTTNSQEKKKMNTGMNMLVMFLVLVFISQGQQLLGLVIRYVLEKLGLLGDVYATFGTEVEAGFSGGHGTAGVIGSLLKSMNLPYWEVAQGLTVTSATVGIVGGILIGVMMINYAARKGYTNYLLGPGKFPKEERIGVQRDPYQQNSFGKETTLSSSIDVLTFHTALILGGSGLAYGLLSLVKYFNVPFISNVPIWAYAIVVMYGVWGMMCLLKLDWLVDRQVKSKIASLFTDYAVVAAIASLPIQSALAYIVPFIIMIVVIGGLTLAGAYWLSKKLFDEYWFEKGIAIFGTSTGVFISGLLLLKMCDPSFKSPVLSEFSMGYSFNLVVGFIMFPIMFGFLVHQGLWAGILLLAGVCFIAVIGLLGARHIHNSE</sequence>
<dbReference type="EMBL" id="VJMZ01000001">
    <property type="protein sequence ID" value="TRM10578.1"/>
    <property type="molecule type" value="Genomic_DNA"/>
</dbReference>
<feature type="transmembrane region" description="Helical" evidence="1">
    <location>
        <begin position="291"/>
        <end position="311"/>
    </location>
</feature>
<evidence type="ECO:0000313" key="5">
    <source>
        <dbReference type="Proteomes" id="UP000319280"/>
    </source>
</evidence>
<feature type="transmembrane region" description="Helical" evidence="1">
    <location>
        <begin position="115"/>
        <end position="139"/>
    </location>
</feature>
<dbReference type="GO" id="GO:0015501">
    <property type="term" value="F:glutamate:sodium symporter activity"/>
    <property type="evidence" value="ECO:0007669"/>
    <property type="project" value="InterPro"/>
</dbReference>
<feature type="transmembrane region" description="Helical" evidence="1">
    <location>
        <begin position="256"/>
        <end position="275"/>
    </location>
</feature>
<keyword evidence="1" id="KW-0472">Membrane</keyword>
<name>A0A549YFE8_9BACI</name>
<reference evidence="2 4" key="1">
    <citation type="submission" date="2019-05" db="EMBL/GenBank/DDBJ databases">
        <title>Genomic analysis of Lentibacillus sp. NKC220-2.</title>
        <authorList>
            <person name="Oh Y.J."/>
        </authorList>
    </citation>
    <scope>NUCLEOTIDE SEQUENCE [LARGE SCALE GENOMIC DNA]</scope>
    <source>
        <strain evidence="2 4">NKC220-2</strain>
    </source>
</reference>
<accession>A0A549YFE8</accession>